<evidence type="ECO:0000256" key="3">
    <source>
        <dbReference type="ARBA" id="ARBA00022842"/>
    </source>
</evidence>
<dbReference type="Gene3D" id="3.40.50.300">
    <property type="entry name" value="P-loop containing nucleotide triphosphate hydrolases"/>
    <property type="match status" value="1"/>
</dbReference>
<organism evidence="7 8">
    <name type="scientific">Virgibacillus alimentarius</name>
    <dbReference type="NCBI Taxonomy" id="698769"/>
    <lineage>
        <taxon>Bacteria</taxon>
        <taxon>Bacillati</taxon>
        <taxon>Bacillota</taxon>
        <taxon>Bacilli</taxon>
        <taxon>Bacillales</taxon>
        <taxon>Bacillaceae</taxon>
        <taxon>Virgibacillus</taxon>
    </lineage>
</organism>
<dbReference type="Pfam" id="PF16360">
    <property type="entry name" value="GTP-bdg_M"/>
    <property type="match status" value="1"/>
</dbReference>
<dbReference type="PROSITE" id="PS51705">
    <property type="entry name" value="G_HFLX"/>
    <property type="match status" value="1"/>
</dbReference>
<evidence type="ECO:0000256" key="5">
    <source>
        <dbReference type="HAMAP-Rule" id="MF_00900"/>
    </source>
</evidence>
<proteinExistence type="inferred from homology"/>
<dbReference type="Gene3D" id="6.10.250.2860">
    <property type="match status" value="1"/>
</dbReference>
<evidence type="ECO:0000256" key="1">
    <source>
        <dbReference type="ARBA" id="ARBA00022723"/>
    </source>
</evidence>
<sequence length="412" mass="47488">MADEKILIIAVKQPNQKEKRFESSLEELISLSKTAGGTVEKIMKQNRNRIHPATYIGEGKVNEIKQYIDMLEIDLVISNDELSAGQLRNLGNKLGIPIIDRSQLILDIFAQRAKTKEGKLQVELAQLEYLLPRLHGQGLAMSRLGGGIGTRGPGETKLETDQRHIRKRIHDIKRRLKLVVRQREQYRKRRKTNDAFQIAIVGYTNAGKSTLFNRLTNSHSLEENQLFATLDPLTREIQLPAGFHTLITDTVGFLQDLPTTLIASFKSTLEEVSEADFILHIVDSSHPELDQHQQTVIELLEDLHANTIPRLTVYNKKDLLDKDVIPINHPYLFISTYDREDIHHLLLKIESMLKAEWDRYMINLNPDEGKMLHRLEYETIITNKTFDDKKNKYVIQGYMQQEHPLQSLIKEH</sequence>
<keyword evidence="4 5" id="KW-0342">GTP-binding</keyword>
<dbReference type="Pfam" id="PF13167">
    <property type="entry name" value="GTP-bdg_N"/>
    <property type="match status" value="1"/>
</dbReference>
<comment type="similarity">
    <text evidence="5">Belongs to the TRAFAC class OBG-HflX-like GTPase superfamily. HflX GTPase family.</text>
</comment>
<evidence type="ECO:0000313" key="7">
    <source>
        <dbReference type="EMBL" id="MBP2256272.1"/>
    </source>
</evidence>
<dbReference type="HAMAP" id="MF_00900">
    <property type="entry name" value="GTPase_HflX"/>
    <property type="match status" value="1"/>
</dbReference>
<evidence type="ECO:0000256" key="4">
    <source>
        <dbReference type="ARBA" id="ARBA00023134"/>
    </source>
</evidence>
<dbReference type="PRINTS" id="PR00326">
    <property type="entry name" value="GTP1OBG"/>
</dbReference>
<keyword evidence="1" id="KW-0479">Metal-binding</keyword>
<keyword evidence="3" id="KW-0460">Magnesium</keyword>
<dbReference type="InterPro" id="IPR006073">
    <property type="entry name" value="GTP-bd"/>
</dbReference>
<dbReference type="InterPro" id="IPR027417">
    <property type="entry name" value="P-loop_NTPase"/>
</dbReference>
<name>A0ABS4S450_9BACI</name>
<comment type="function">
    <text evidence="5">GTPase that associates with the 50S ribosomal subunit and may have a role during protein synthesis or ribosome biogenesis.</text>
</comment>
<evidence type="ECO:0000313" key="8">
    <source>
        <dbReference type="Proteomes" id="UP001519294"/>
    </source>
</evidence>
<dbReference type="PIRSF" id="PIRSF006809">
    <property type="entry name" value="GTP-binding_hflX_prd"/>
    <property type="match status" value="1"/>
</dbReference>
<protein>
    <recommendedName>
        <fullName evidence="5">GTPase HflX</fullName>
    </recommendedName>
    <alternativeName>
        <fullName evidence="5">GTP-binding protein HflX</fullName>
    </alternativeName>
</protein>
<feature type="domain" description="Hflx-type G" evidence="6">
    <location>
        <begin position="196"/>
        <end position="357"/>
    </location>
</feature>
<dbReference type="InterPro" id="IPR042108">
    <property type="entry name" value="GTPase_HflX_N_sf"/>
</dbReference>
<dbReference type="RefSeq" id="WP_226370532.1">
    <property type="nucleotide sequence ID" value="NZ_JAGIKX010000001.1"/>
</dbReference>
<dbReference type="PANTHER" id="PTHR10229">
    <property type="entry name" value="GTP-BINDING PROTEIN HFLX"/>
    <property type="match status" value="1"/>
</dbReference>
<comment type="subcellular location">
    <subcellularLocation>
        <location evidence="5">Cytoplasm</location>
    </subcellularLocation>
    <text evidence="5">May associate with membranes.</text>
</comment>
<dbReference type="InterPro" id="IPR030394">
    <property type="entry name" value="G_HFLX_dom"/>
</dbReference>
<keyword evidence="8" id="KW-1185">Reference proteome</keyword>
<reference evidence="7 8" key="1">
    <citation type="submission" date="2021-03" db="EMBL/GenBank/DDBJ databases">
        <title>Genomic Encyclopedia of Type Strains, Phase IV (KMG-IV): sequencing the most valuable type-strain genomes for metagenomic binning, comparative biology and taxonomic classification.</title>
        <authorList>
            <person name="Goeker M."/>
        </authorList>
    </citation>
    <scope>NUCLEOTIDE SEQUENCE [LARGE SCALE GENOMIC DNA]</scope>
    <source>
        <strain evidence="7 8">DSM 25790</strain>
    </source>
</reference>
<dbReference type="PANTHER" id="PTHR10229:SF0">
    <property type="entry name" value="GTP-BINDING PROTEIN 6-RELATED"/>
    <property type="match status" value="1"/>
</dbReference>
<dbReference type="EMBL" id="JAGIKX010000001">
    <property type="protein sequence ID" value="MBP2256272.1"/>
    <property type="molecule type" value="Genomic_DNA"/>
</dbReference>
<evidence type="ECO:0000259" key="6">
    <source>
        <dbReference type="PROSITE" id="PS51705"/>
    </source>
</evidence>
<dbReference type="InterPro" id="IPR032305">
    <property type="entry name" value="GTP-bd_M"/>
</dbReference>
<dbReference type="CDD" id="cd01878">
    <property type="entry name" value="HflX"/>
    <property type="match status" value="1"/>
</dbReference>
<dbReference type="InterPro" id="IPR025121">
    <property type="entry name" value="GTPase_HflX_N"/>
</dbReference>
<comment type="subunit">
    <text evidence="5">Monomer. Associates with the 50S ribosomal subunit.</text>
</comment>
<keyword evidence="2 5" id="KW-0547">Nucleotide-binding</keyword>
<evidence type="ECO:0000256" key="2">
    <source>
        <dbReference type="ARBA" id="ARBA00022741"/>
    </source>
</evidence>
<accession>A0ABS4S450</accession>
<keyword evidence="5" id="KW-0963">Cytoplasm</keyword>
<dbReference type="Pfam" id="PF01926">
    <property type="entry name" value="MMR_HSR1"/>
    <property type="match status" value="1"/>
</dbReference>
<dbReference type="NCBIfam" id="TIGR03156">
    <property type="entry name" value="GTP_HflX"/>
    <property type="match status" value="1"/>
</dbReference>
<dbReference type="SUPFAM" id="SSF52540">
    <property type="entry name" value="P-loop containing nucleoside triphosphate hydrolases"/>
    <property type="match status" value="1"/>
</dbReference>
<dbReference type="Gene3D" id="3.40.50.11060">
    <property type="entry name" value="GTPase HflX, N-terminal domain"/>
    <property type="match status" value="1"/>
</dbReference>
<gene>
    <name evidence="5" type="primary">hflX</name>
    <name evidence="7" type="ORF">J2Z81_000204</name>
</gene>
<comment type="caution">
    <text evidence="7">The sequence shown here is derived from an EMBL/GenBank/DDBJ whole genome shotgun (WGS) entry which is preliminary data.</text>
</comment>
<dbReference type="InterPro" id="IPR016496">
    <property type="entry name" value="GTPase_HflX"/>
</dbReference>
<dbReference type="Proteomes" id="UP001519294">
    <property type="component" value="Unassembled WGS sequence"/>
</dbReference>